<dbReference type="GO" id="GO:0016020">
    <property type="term" value="C:membrane"/>
    <property type="evidence" value="ECO:0007669"/>
    <property type="project" value="UniProtKB-SubCell"/>
</dbReference>
<dbReference type="AlphaFoldDB" id="A0A3L6Q687"/>
<dbReference type="SUPFAM" id="SSF103473">
    <property type="entry name" value="MFS general substrate transporter"/>
    <property type="match status" value="1"/>
</dbReference>
<keyword evidence="2" id="KW-0813">Transport</keyword>
<keyword evidence="4" id="KW-0769">Symport</keyword>
<dbReference type="EMBL" id="PQIB02000013">
    <property type="protein sequence ID" value="RLM73651.1"/>
    <property type="molecule type" value="Genomic_DNA"/>
</dbReference>
<evidence type="ECO:0000256" key="3">
    <source>
        <dbReference type="ARBA" id="ARBA00022692"/>
    </source>
</evidence>
<accession>A0A3L6Q687</accession>
<evidence type="ECO:0000256" key="9">
    <source>
        <dbReference type="SAM" id="Phobius"/>
    </source>
</evidence>
<dbReference type="STRING" id="4540.A0A3L6Q687"/>
<evidence type="ECO:0000313" key="12">
    <source>
        <dbReference type="Proteomes" id="UP000275267"/>
    </source>
</evidence>
<dbReference type="PROSITE" id="PS50850">
    <property type="entry name" value="MFS"/>
    <property type="match status" value="1"/>
</dbReference>
<feature type="transmembrane region" description="Helical" evidence="9">
    <location>
        <begin position="86"/>
        <end position="106"/>
    </location>
</feature>
<evidence type="ECO:0000313" key="11">
    <source>
        <dbReference type="EMBL" id="RLM73651.1"/>
    </source>
</evidence>
<evidence type="ECO:0000256" key="6">
    <source>
        <dbReference type="ARBA" id="ARBA00023136"/>
    </source>
</evidence>
<dbReference type="GO" id="GO:0015293">
    <property type="term" value="F:symporter activity"/>
    <property type="evidence" value="ECO:0007669"/>
    <property type="project" value="UniProtKB-KW"/>
</dbReference>
<dbReference type="GO" id="GO:0006817">
    <property type="term" value="P:phosphate ion transport"/>
    <property type="evidence" value="ECO:0007669"/>
    <property type="project" value="UniProtKB-KW"/>
</dbReference>
<dbReference type="Proteomes" id="UP000275267">
    <property type="component" value="Unassembled WGS sequence"/>
</dbReference>
<proteinExistence type="inferred from homology"/>
<dbReference type="InterPro" id="IPR036259">
    <property type="entry name" value="MFS_trans_sf"/>
</dbReference>
<dbReference type="Pfam" id="PF00083">
    <property type="entry name" value="Sugar_tr"/>
    <property type="match status" value="1"/>
</dbReference>
<evidence type="ECO:0000256" key="1">
    <source>
        <dbReference type="ARBA" id="ARBA00004141"/>
    </source>
</evidence>
<keyword evidence="2" id="KW-0592">Phosphate transport</keyword>
<comment type="subcellular location">
    <subcellularLocation>
        <location evidence="1">Membrane</location>
        <topology evidence="1">Multi-pass membrane protein</topology>
    </subcellularLocation>
</comment>
<feature type="transmembrane region" description="Helical" evidence="9">
    <location>
        <begin position="183"/>
        <end position="204"/>
    </location>
</feature>
<reference evidence="12" key="1">
    <citation type="journal article" date="2019" name="Nat. Commun.">
        <title>The genome of broomcorn millet.</title>
        <authorList>
            <person name="Zou C."/>
            <person name="Miki D."/>
            <person name="Li D."/>
            <person name="Tang Q."/>
            <person name="Xiao L."/>
            <person name="Rajput S."/>
            <person name="Deng P."/>
            <person name="Jia W."/>
            <person name="Huang R."/>
            <person name="Zhang M."/>
            <person name="Sun Y."/>
            <person name="Hu J."/>
            <person name="Fu X."/>
            <person name="Schnable P.S."/>
            <person name="Li F."/>
            <person name="Zhang H."/>
            <person name="Feng B."/>
            <person name="Zhu X."/>
            <person name="Liu R."/>
            <person name="Schnable J.C."/>
            <person name="Zhu J.-K."/>
            <person name="Zhang H."/>
        </authorList>
    </citation>
    <scope>NUCLEOTIDE SEQUENCE [LARGE SCALE GENOMIC DNA]</scope>
</reference>
<keyword evidence="6 9" id="KW-0472">Membrane</keyword>
<keyword evidence="5 9" id="KW-1133">Transmembrane helix</keyword>
<comment type="similarity">
    <text evidence="8">Belongs to the major facilitator superfamily. Phosphate:H(+) symporter (TC 2.A.1.9) family.</text>
</comment>
<evidence type="ECO:0000259" key="10">
    <source>
        <dbReference type="PROSITE" id="PS50850"/>
    </source>
</evidence>
<keyword evidence="3 9" id="KW-0812">Transmembrane</keyword>
<feature type="transmembrane region" description="Helical" evidence="9">
    <location>
        <begin position="118"/>
        <end position="138"/>
    </location>
</feature>
<sequence length="276" mass="30770">MTSVLDIEIPTGKEEMDALDRQDEFGLFSMEFFHRYGCELLGTTMCWLVLDISFYSLNLFMKQFFASIGWFEDASNMGPLEQTSKIARMQAIITVSGTLPGYFTVIFIDKLGRIRIQLVGFTMMTIFMLGLAGPYNFWSTNESTRIGFAIMYAIIFFFANFGPNSTTFILPTEIFPTRLRSTCHGISGAVGKIGAIIGVVWFLLYGHAAIQNTLLMFAACNVVGIMFTLALPESKGMSLEDITGEIEEMEEQPTGSPPIDGAEFIHSVVLLCDSRY</sequence>
<evidence type="ECO:0000256" key="4">
    <source>
        <dbReference type="ARBA" id="ARBA00022847"/>
    </source>
</evidence>
<keyword evidence="12" id="KW-1185">Reference proteome</keyword>
<gene>
    <name evidence="11" type="ORF">C2845_PM15G02020</name>
</gene>
<feature type="transmembrane region" description="Helical" evidence="9">
    <location>
        <begin position="144"/>
        <end position="162"/>
    </location>
</feature>
<dbReference type="InterPro" id="IPR020846">
    <property type="entry name" value="MFS_dom"/>
</dbReference>
<evidence type="ECO:0000256" key="7">
    <source>
        <dbReference type="ARBA" id="ARBA00032043"/>
    </source>
</evidence>
<feature type="domain" description="Major facilitator superfamily (MFS) profile" evidence="10">
    <location>
        <begin position="1"/>
        <end position="236"/>
    </location>
</feature>
<name>A0A3L6Q687_PANMI</name>
<evidence type="ECO:0000256" key="5">
    <source>
        <dbReference type="ARBA" id="ARBA00022989"/>
    </source>
</evidence>
<organism evidence="11 12">
    <name type="scientific">Panicum miliaceum</name>
    <name type="common">Proso millet</name>
    <name type="synonym">Broomcorn millet</name>
    <dbReference type="NCBI Taxonomy" id="4540"/>
    <lineage>
        <taxon>Eukaryota</taxon>
        <taxon>Viridiplantae</taxon>
        <taxon>Streptophyta</taxon>
        <taxon>Embryophyta</taxon>
        <taxon>Tracheophyta</taxon>
        <taxon>Spermatophyta</taxon>
        <taxon>Magnoliopsida</taxon>
        <taxon>Liliopsida</taxon>
        <taxon>Poales</taxon>
        <taxon>Poaceae</taxon>
        <taxon>PACMAD clade</taxon>
        <taxon>Panicoideae</taxon>
        <taxon>Panicodae</taxon>
        <taxon>Paniceae</taxon>
        <taxon>Panicinae</taxon>
        <taxon>Panicum</taxon>
        <taxon>Panicum sect. Panicum</taxon>
    </lineage>
</organism>
<dbReference type="OrthoDB" id="1298255at2759"/>
<dbReference type="InterPro" id="IPR005828">
    <property type="entry name" value="MFS_sugar_transport-like"/>
</dbReference>
<dbReference type="PANTHER" id="PTHR24064">
    <property type="entry name" value="SOLUTE CARRIER FAMILY 22 MEMBER"/>
    <property type="match status" value="1"/>
</dbReference>
<dbReference type="Gene3D" id="1.20.1250.20">
    <property type="entry name" value="MFS general substrate transporter like domains"/>
    <property type="match status" value="1"/>
</dbReference>
<evidence type="ECO:0000256" key="2">
    <source>
        <dbReference type="ARBA" id="ARBA00022592"/>
    </source>
</evidence>
<comment type="caution">
    <text evidence="11">The sequence shown here is derived from an EMBL/GenBank/DDBJ whole genome shotgun (WGS) entry which is preliminary data.</text>
</comment>
<feature type="transmembrane region" description="Helical" evidence="9">
    <location>
        <begin position="210"/>
        <end position="231"/>
    </location>
</feature>
<evidence type="ECO:0000256" key="8">
    <source>
        <dbReference type="ARBA" id="ARBA00044504"/>
    </source>
</evidence>
<protein>
    <recommendedName>
        <fullName evidence="7">H(+)/Pi cotransporter</fullName>
    </recommendedName>
</protein>